<evidence type="ECO:0000256" key="4">
    <source>
        <dbReference type="ARBA" id="ARBA00023014"/>
    </source>
</evidence>
<dbReference type="PROSITE" id="PS51379">
    <property type="entry name" value="4FE4S_FER_2"/>
    <property type="match status" value="2"/>
</dbReference>
<comment type="caution">
    <text evidence="6">The sequence shown here is derived from an EMBL/GenBank/DDBJ whole genome shotgun (WGS) entry which is preliminary data.</text>
</comment>
<protein>
    <recommendedName>
        <fullName evidence="5">4Fe-4S ferredoxin-type domain-containing protein</fullName>
    </recommendedName>
</protein>
<evidence type="ECO:0000256" key="3">
    <source>
        <dbReference type="ARBA" id="ARBA00023004"/>
    </source>
</evidence>
<dbReference type="Pfam" id="PF00037">
    <property type="entry name" value="Fer4"/>
    <property type="match status" value="1"/>
</dbReference>
<gene>
    <name evidence="6" type="ORF">SDC9_39905</name>
</gene>
<keyword evidence="2" id="KW-0479">Metal-binding</keyword>
<evidence type="ECO:0000256" key="2">
    <source>
        <dbReference type="ARBA" id="ARBA00022723"/>
    </source>
</evidence>
<organism evidence="6">
    <name type="scientific">bioreactor metagenome</name>
    <dbReference type="NCBI Taxonomy" id="1076179"/>
    <lineage>
        <taxon>unclassified sequences</taxon>
        <taxon>metagenomes</taxon>
        <taxon>ecological metagenomes</taxon>
    </lineage>
</organism>
<dbReference type="PANTHER" id="PTHR24960">
    <property type="entry name" value="PHOTOSYSTEM I IRON-SULFUR CENTER-RELATED"/>
    <property type="match status" value="1"/>
</dbReference>
<keyword evidence="3" id="KW-0408">Iron</keyword>
<keyword evidence="1" id="KW-0004">4Fe-4S</keyword>
<dbReference type="Pfam" id="PF04015">
    <property type="entry name" value="DUF362"/>
    <property type="match status" value="1"/>
</dbReference>
<evidence type="ECO:0000259" key="5">
    <source>
        <dbReference type="PROSITE" id="PS51379"/>
    </source>
</evidence>
<dbReference type="Gene3D" id="3.30.70.20">
    <property type="match status" value="1"/>
</dbReference>
<evidence type="ECO:0000313" key="6">
    <source>
        <dbReference type="EMBL" id="MPL93758.1"/>
    </source>
</evidence>
<dbReference type="GO" id="GO:0051539">
    <property type="term" value="F:4 iron, 4 sulfur cluster binding"/>
    <property type="evidence" value="ECO:0007669"/>
    <property type="project" value="UniProtKB-KW"/>
</dbReference>
<keyword evidence="4" id="KW-0411">Iron-sulfur</keyword>
<feature type="domain" description="4Fe-4S ferredoxin-type" evidence="5">
    <location>
        <begin position="315"/>
        <end position="344"/>
    </location>
</feature>
<accession>A0A644VQU5</accession>
<dbReference type="EMBL" id="VSSQ01000402">
    <property type="protein sequence ID" value="MPL93758.1"/>
    <property type="molecule type" value="Genomic_DNA"/>
</dbReference>
<dbReference type="PROSITE" id="PS00198">
    <property type="entry name" value="4FE4S_FER_1"/>
    <property type="match status" value="1"/>
</dbReference>
<sequence length="384" mass="41823">MNQITGSAHCSSYDRDEVCRAVENAIEAAGGLPDLAGKKVLLKPNLLSDAGYDKAVSTHPEVVYAVGKLIIEAGGILLIADSPGAGILYTPRVMKRVYEKCGITRVAGDLGVALDPETGCQERPYPEGKVMKHFTVIDPACDADVIISVCKLKTHIFTTFSGAVKNTFGVVPGLDKPVFHSRFPDPADFSEMLVDLNELIKPDFVVMDAVFGMEGNGPMGGEPRSVGYILASPSAYSLDVTAQKLISMDPLRIQTTAAAAARGLVDPARVVTAGDPVVPLTDYRLPSTYTSPSRNTWFRRNVLRRFQTMGKYYSPAPVVKKDVCVGCGQCVRICPVGAASMKDKKASFDHRKCIRCYCCHEMCQYHAIEMKRSMAGRFLHMFLR</sequence>
<dbReference type="InterPro" id="IPR017896">
    <property type="entry name" value="4Fe4S_Fe-S-bd"/>
</dbReference>
<proteinExistence type="predicted"/>
<evidence type="ECO:0000256" key="1">
    <source>
        <dbReference type="ARBA" id="ARBA00022485"/>
    </source>
</evidence>
<dbReference type="GO" id="GO:0046872">
    <property type="term" value="F:metal ion binding"/>
    <property type="evidence" value="ECO:0007669"/>
    <property type="project" value="UniProtKB-KW"/>
</dbReference>
<dbReference type="InterPro" id="IPR007160">
    <property type="entry name" value="DUF362"/>
</dbReference>
<dbReference type="SUPFAM" id="SSF54862">
    <property type="entry name" value="4Fe-4S ferredoxins"/>
    <property type="match status" value="1"/>
</dbReference>
<name>A0A644VQU5_9ZZZZ</name>
<dbReference type="InterPro" id="IPR050157">
    <property type="entry name" value="PSI_iron-sulfur_center"/>
</dbReference>
<dbReference type="InterPro" id="IPR017900">
    <property type="entry name" value="4Fe4S_Fe_S_CS"/>
</dbReference>
<dbReference type="AlphaFoldDB" id="A0A644VQU5"/>
<feature type="domain" description="4Fe-4S ferredoxin-type" evidence="5">
    <location>
        <begin position="345"/>
        <end position="373"/>
    </location>
</feature>
<reference evidence="6" key="1">
    <citation type="submission" date="2019-08" db="EMBL/GenBank/DDBJ databases">
        <authorList>
            <person name="Kucharzyk K."/>
            <person name="Murdoch R.W."/>
            <person name="Higgins S."/>
            <person name="Loffler F."/>
        </authorList>
    </citation>
    <scope>NUCLEOTIDE SEQUENCE</scope>
</reference>